<name>A0ABW3BHC2_9ACTN</name>
<dbReference type="EMBL" id="JBHTHR010000543">
    <property type="protein sequence ID" value="MFD0802643.1"/>
    <property type="molecule type" value="Genomic_DNA"/>
</dbReference>
<reference evidence="2" key="1">
    <citation type="journal article" date="2019" name="Int. J. Syst. Evol. Microbiol.">
        <title>The Global Catalogue of Microorganisms (GCM) 10K type strain sequencing project: providing services to taxonomists for standard genome sequencing and annotation.</title>
        <authorList>
            <consortium name="The Broad Institute Genomics Platform"/>
            <consortium name="The Broad Institute Genome Sequencing Center for Infectious Disease"/>
            <person name="Wu L."/>
            <person name="Ma J."/>
        </authorList>
    </citation>
    <scope>NUCLEOTIDE SEQUENCE [LARGE SCALE GENOMIC DNA]</scope>
    <source>
        <strain evidence="2">CCUG 63369</strain>
    </source>
</reference>
<proteinExistence type="predicted"/>
<dbReference type="Proteomes" id="UP001596956">
    <property type="component" value="Unassembled WGS sequence"/>
</dbReference>
<organism evidence="1 2">
    <name type="scientific">Streptomonospora algeriensis</name>
    <dbReference type="NCBI Taxonomy" id="995084"/>
    <lineage>
        <taxon>Bacteria</taxon>
        <taxon>Bacillati</taxon>
        <taxon>Actinomycetota</taxon>
        <taxon>Actinomycetes</taxon>
        <taxon>Streptosporangiales</taxon>
        <taxon>Nocardiopsidaceae</taxon>
        <taxon>Streptomonospora</taxon>
    </lineage>
</organism>
<evidence type="ECO:0000313" key="1">
    <source>
        <dbReference type="EMBL" id="MFD0802643.1"/>
    </source>
</evidence>
<accession>A0ABW3BHC2</accession>
<gene>
    <name evidence="1" type="ORF">ACFQZU_15140</name>
</gene>
<keyword evidence="2" id="KW-1185">Reference proteome</keyword>
<sequence length="170" mass="19720">MDNTTPPDKIIEQIFYYLQLGIDTQKGELGGETALELIADLYIAHGNNLPDTREISDFKRNVIRKMQSGTNPYRLAIYILECFNYATDWEQNAYSISRHMRSLLQLFSDEFIDVDQVVPEPDRGQIGEIDEILMEPRPDVEPLRHVQIPDWIPESHWWWKTGRASGDVSP</sequence>
<protein>
    <submittedName>
        <fullName evidence="1">Uncharacterized protein</fullName>
    </submittedName>
</protein>
<comment type="caution">
    <text evidence="1">The sequence shown here is derived from an EMBL/GenBank/DDBJ whole genome shotgun (WGS) entry which is preliminary data.</text>
</comment>
<evidence type="ECO:0000313" key="2">
    <source>
        <dbReference type="Proteomes" id="UP001596956"/>
    </source>
</evidence>